<protein>
    <submittedName>
        <fullName evidence="1">Uncharacterized protein</fullName>
    </submittedName>
</protein>
<keyword evidence="2" id="KW-1185">Reference proteome</keyword>
<accession>A0A285NH79</accession>
<dbReference type="EMBL" id="OBEI01000006">
    <property type="protein sequence ID" value="SNZ08872.1"/>
    <property type="molecule type" value="Genomic_DNA"/>
</dbReference>
<dbReference type="AlphaFoldDB" id="A0A285NH79"/>
<dbReference type="Proteomes" id="UP000219036">
    <property type="component" value="Unassembled WGS sequence"/>
</dbReference>
<reference evidence="2" key="1">
    <citation type="submission" date="2017-09" db="EMBL/GenBank/DDBJ databases">
        <authorList>
            <person name="Varghese N."/>
            <person name="Submissions S."/>
        </authorList>
    </citation>
    <scope>NUCLEOTIDE SEQUENCE [LARGE SCALE GENOMIC DNA]</scope>
    <source>
        <strain evidence="2">DSM 15103</strain>
    </source>
</reference>
<sequence>MMIYNKTMEDKKYFKTLYKKDDVEVRILSLSTVEDALNLFKFEIQKKKENRYIVKYIPKVKIENLEIICTNHSGSFYDKTKEKSMRVDKYNFFVNVELKFQLEIVYPYNLYCFHNHYQHTFVIFE</sequence>
<gene>
    <name evidence="1" type="ORF">SAMN06265182_1403</name>
</gene>
<name>A0A285NH79_9AQUI</name>
<proteinExistence type="predicted"/>
<evidence type="ECO:0000313" key="2">
    <source>
        <dbReference type="Proteomes" id="UP000219036"/>
    </source>
</evidence>
<organism evidence="1 2">
    <name type="scientific">Persephonella hydrogeniphila</name>
    <dbReference type="NCBI Taxonomy" id="198703"/>
    <lineage>
        <taxon>Bacteria</taxon>
        <taxon>Pseudomonadati</taxon>
        <taxon>Aquificota</taxon>
        <taxon>Aquificia</taxon>
        <taxon>Aquificales</taxon>
        <taxon>Hydrogenothermaceae</taxon>
        <taxon>Persephonella</taxon>
    </lineage>
</organism>
<evidence type="ECO:0000313" key="1">
    <source>
        <dbReference type="EMBL" id="SNZ08872.1"/>
    </source>
</evidence>